<reference evidence="1 2" key="1">
    <citation type="submission" date="2021-12" db="EMBL/GenBank/DDBJ databases">
        <title>Genome sequencing of bacteria with rrn-lacking chromosome and rrn-plasmid.</title>
        <authorList>
            <person name="Anda M."/>
            <person name="Iwasaki W."/>
        </authorList>
    </citation>
    <scope>NUCLEOTIDE SEQUENCE [LARGE SCALE GENOMIC DNA]</scope>
    <source>
        <strain evidence="1 2">NBRC 101262</strain>
        <plasmid evidence="1 2">pPP1</plasmid>
    </source>
</reference>
<dbReference type="RefSeq" id="WP_338398319.1">
    <property type="nucleotide sequence ID" value="NZ_AP025293.1"/>
</dbReference>
<geneLocation type="plasmid" evidence="1 2">
    <name>pPP1</name>
</geneLocation>
<accession>A0ABN6LBS2</accession>
<protein>
    <submittedName>
        <fullName evidence="1">Uncharacterized protein</fullName>
    </submittedName>
</protein>
<keyword evidence="1" id="KW-0614">Plasmid</keyword>
<gene>
    <name evidence="1" type="ORF">PEPS_27220</name>
</gene>
<dbReference type="Proteomes" id="UP001354989">
    <property type="component" value="Plasmid pPP1"/>
</dbReference>
<evidence type="ECO:0000313" key="1">
    <source>
        <dbReference type="EMBL" id="BDD00442.1"/>
    </source>
</evidence>
<proteinExistence type="predicted"/>
<evidence type="ECO:0000313" key="2">
    <source>
        <dbReference type="Proteomes" id="UP001354989"/>
    </source>
</evidence>
<name>A0ABN6LBS2_9BACT</name>
<dbReference type="EMBL" id="AP025293">
    <property type="protein sequence ID" value="BDD00442.1"/>
    <property type="molecule type" value="Genomic_DNA"/>
</dbReference>
<keyword evidence="2" id="KW-1185">Reference proteome</keyword>
<sequence>MKIKKRKRMAASVWAHLPAILYFGAKNEGFTSDHQMNPQVEAIRRGATIGRNGADQLIVDRLNVRAK</sequence>
<organism evidence="1 2">
    <name type="scientific">Persicobacter psychrovividus</name>
    <dbReference type="NCBI Taxonomy" id="387638"/>
    <lineage>
        <taxon>Bacteria</taxon>
        <taxon>Pseudomonadati</taxon>
        <taxon>Bacteroidota</taxon>
        <taxon>Cytophagia</taxon>
        <taxon>Cytophagales</taxon>
        <taxon>Persicobacteraceae</taxon>
        <taxon>Persicobacter</taxon>
    </lineage>
</organism>